<feature type="region of interest" description="Disordered" evidence="1">
    <location>
        <begin position="287"/>
        <end position="337"/>
    </location>
</feature>
<dbReference type="RefSeq" id="XP_030931300.1">
    <property type="nucleotide sequence ID" value="XM_031075440.1"/>
</dbReference>
<accession>A0A7N2MF34</accession>
<reference evidence="3" key="2">
    <citation type="submission" date="2021-01" db="UniProtKB">
        <authorList>
            <consortium name="EnsemblPlants"/>
        </authorList>
    </citation>
    <scope>IDENTIFICATION</scope>
</reference>
<evidence type="ECO:0000313" key="4">
    <source>
        <dbReference type="Proteomes" id="UP000594261"/>
    </source>
</evidence>
<dbReference type="PANTHER" id="PTHR31286">
    <property type="entry name" value="GLYCINE-RICH CELL WALL STRUCTURAL PROTEIN 1.8-LIKE"/>
    <property type="match status" value="1"/>
</dbReference>
<evidence type="ECO:0000259" key="2">
    <source>
        <dbReference type="Pfam" id="PF14111"/>
    </source>
</evidence>
<dbReference type="GeneID" id="115957243"/>
<keyword evidence="4" id="KW-1185">Reference proteome</keyword>
<dbReference type="OrthoDB" id="786188at2759"/>
<dbReference type="InterPro" id="IPR040256">
    <property type="entry name" value="At4g02000-like"/>
</dbReference>
<dbReference type="EMBL" id="LRBV02000008">
    <property type="status" value="NOT_ANNOTATED_CDS"/>
    <property type="molecule type" value="Genomic_DNA"/>
</dbReference>
<dbReference type="OMA" id="WENALIC"/>
<sequence>MVERERPRSSEEEDTLERSIKKFKDVHHEIETPSEFLGNGDKIKSYKDKLVGSIPGTYEQAFGFDSGMEEEVNSDDEDDELCEGMVSLKFSKDEKTRIHASWGKAIIVKIFGHSLGYSFLVERLRSMWKPVGKVDCVNVGHDFFLIKFELQSDLDEVIKGGPWFVGQQFISIRQWELEFKASLALCLTITVWVRLAELPIEFYEPPMLKKIGKTIGPVLRIDSYTLNGEKGRFVRICVQIDVNKPLVRSIKIRRMIQPVQYEGLNSLCFAYGRLGHRKDHCPTVIKKLESPMENSGSQTSDSPTRREEQVDGGNNEHSVYREWMMVKRKKKKPTVKA</sequence>
<feature type="domain" description="DUF4283" evidence="2">
    <location>
        <begin position="100"/>
        <end position="181"/>
    </location>
</feature>
<dbReference type="AlphaFoldDB" id="A0A7N2MF34"/>
<protein>
    <recommendedName>
        <fullName evidence="2">DUF4283 domain-containing protein</fullName>
    </recommendedName>
</protein>
<gene>
    <name evidence="3" type="primary">LOC115957243</name>
</gene>
<feature type="compositionally biased region" description="Polar residues" evidence="1">
    <location>
        <begin position="292"/>
        <end position="302"/>
    </location>
</feature>
<dbReference type="PANTHER" id="PTHR31286:SF99">
    <property type="entry name" value="DUF4283 DOMAIN-CONTAINING PROTEIN"/>
    <property type="match status" value="1"/>
</dbReference>
<dbReference type="Gramene" id="QL08p065182:mrna">
    <property type="protein sequence ID" value="QL08p065182:mrna:CDS:1"/>
    <property type="gene ID" value="QL08p065182"/>
</dbReference>
<dbReference type="InterPro" id="IPR025558">
    <property type="entry name" value="DUF4283"/>
</dbReference>
<dbReference type="Pfam" id="PF14111">
    <property type="entry name" value="DUF4283"/>
    <property type="match status" value="1"/>
</dbReference>
<dbReference type="EnsemblPlants" id="QL08p065182:mrna">
    <property type="protein sequence ID" value="QL08p065182:mrna:CDS:1"/>
    <property type="gene ID" value="QL08p065182"/>
</dbReference>
<feature type="compositionally biased region" description="Basic residues" evidence="1">
    <location>
        <begin position="326"/>
        <end position="337"/>
    </location>
</feature>
<dbReference type="KEGG" id="qlo:115957243"/>
<name>A0A7N2MF34_QUELO</name>
<dbReference type="Proteomes" id="UP000594261">
    <property type="component" value="Chromosome 8"/>
</dbReference>
<reference evidence="3 4" key="1">
    <citation type="journal article" date="2016" name="G3 (Bethesda)">
        <title>First Draft Assembly and Annotation of the Genome of a California Endemic Oak Quercus lobata Nee (Fagaceae).</title>
        <authorList>
            <person name="Sork V.L."/>
            <person name="Fitz-Gibbon S.T."/>
            <person name="Puiu D."/>
            <person name="Crepeau M."/>
            <person name="Gugger P.F."/>
            <person name="Sherman R."/>
            <person name="Stevens K."/>
            <person name="Langley C.H."/>
            <person name="Pellegrini M."/>
            <person name="Salzberg S.L."/>
        </authorList>
    </citation>
    <scope>NUCLEOTIDE SEQUENCE [LARGE SCALE GENOMIC DNA]</scope>
    <source>
        <strain evidence="3 4">cv. SW786</strain>
    </source>
</reference>
<evidence type="ECO:0000313" key="3">
    <source>
        <dbReference type="EnsemblPlants" id="QL08p065182:mrna:CDS:1"/>
    </source>
</evidence>
<organism evidence="3 4">
    <name type="scientific">Quercus lobata</name>
    <name type="common">Valley oak</name>
    <dbReference type="NCBI Taxonomy" id="97700"/>
    <lineage>
        <taxon>Eukaryota</taxon>
        <taxon>Viridiplantae</taxon>
        <taxon>Streptophyta</taxon>
        <taxon>Embryophyta</taxon>
        <taxon>Tracheophyta</taxon>
        <taxon>Spermatophyta</taxon>
        <taxon>Magnoliopsida</taxon>
        <taxon>eudicotyledons</taxon>
        <taxon>Gunneridae</taxon>
        <taxon>Pentapetalae</taxon>
        <taxon>rosids</taxon>
        <taxon>fabids</taxon>
        <taxon>Fagales</taxon>
        <taxon>Fagaceae</taxon>
        <taxon>Quercus</taxon>
    </lineage>
</organism>
<proteinExistence type="predicted"/>
<dbReference type="InParanoid" id="A0A7N2MF34"/>
<evidence type="ECO:0000256" key="1">
    <source>
        <dbReference type="SAM" id="MobiDB-lite"/>
    </source>
</evidence>